<evidence type="ECO:0000313" key="3">
    <source>
        <dbReference type="Proteomes" id="UP001148482"/>
    </source>
</evidence>
<dbReference type="RefSeq" id="WP_266069630.1">
    <property type="nucleotide sequence ID" value="NZ_JAPJDA010000013.1"/>
</dbReference>
<comment type="caution">
    <text evidence="2">The sequence shown here is derived from an EMBL/GenBank/DDBJ whole genome shotgun (WGS) entry which is preliminary data.</text>
</comment>
<dbReference type="AlphaFoldDB" id="A0A9X3CX35"/>
<dbReference type="SUPFAM" id="SSF47413">
    <property type="entry name" value="lambda repressor-like DNA-binding domains"/>
    <property type="match status" value="1"/>
</dbReference>
<dbReference type="SMART" id="SM00530">
    <property type="entry name" value="HTH_XRE"/>
    <property type="match status" value="1"/>
</dbReference>
<reference evidence="2" key="1">
    <citation type="submission" date="2022-11" db="EMBL/GenBank/DDBJ databases">
        <title>Salinimicrobium profundisediminis sp. nov., isolated from deep-sea sediment of the Mariana Trench.</title>
        <authorList>
            <person name="Fu H."/>
        </authorList>
    </citation>
    <scope>NUCLEOTIDE SEQUENCE</scope>
    <source>
        <strain evidence="2">MT39</strain>
    </source>
</reference>
<dbReference type="GO" id="GO:0003677">
    <property type="term" value="F:DNA binding"/>
    <property type="evidence" value="ECO:0007669"/>
    <property type="project" value="InterPro"/>
</dbReference>
<dbReference type="InterPro" id="IPR010982">
    <property type="entry name" value="Lambda_DNA-bd_dom_sf"/>
</dbReference>
<keyword evidence="3" id="KW-1185">Reference proteome</keyword>
<dbReference type="PROSITE" id="PS50943">
    <property type="entry name" value="HTH_CROC1"/>
    <property type="match status" value="1"/>
</dbReference>
<sequence>MNNSHCIPLLKKIGATVKKHRKMRNLSQFELGLEVGKSANQIGRIERGESNPTIITLFSLANFFDIELKEFF</sequence>
<accession>A0A9X3CX35</accession>
<proteinExistence type="predicted"/>
<dbReference type="InterPro" id="IPR001387">
    <property type="entry name" value="Cro/C1-type_HTH"/>
</dbReference>
<dbReference type="EMBL" id="JAPJDA010000013">
    <property type="protein sequence ID" value="MCX2838377.1"/>
    <property type="molecule type" value="Genomic_DNA"/>
</dbReference>
<dbReference type="Gene3D" id="1.10.260.40">
    <property type="entry name" value="lambda repressor-like DNA-binding domains"/>
    <property type="match status" value="1"/>
</dbReference>
<evidence type="ECO:0000313" key="2">
    <source>
        <dbReference type="EMBL" id="MCX2838377.1"/>
    </source>
</evidence>
<evidence type="ECO:0000259" key="1">
    <source>
        <dbReference type="PROSITE" id="PS50943"/>
    </source>
</evidence>
<dbReference type="Pfam" id="PF01381">
    <property type="entry name" value="HTH_3"/>
    <property type="match status" value="1"/>
</dbReference>
<dbReference type="Proteomes" id="UP001148482">
    <property type="component" value="Unassembled WGS sequence"/>
</dbReference>
<gene>
    <name evidence="2" type="ORF">OQ279_09450</name>
</gene>
<dbReference type="CDD" id="cd00093">
    <property type="entry name" value="HTH_XRE"/>
    <property type="match status" value="1"/>
</dbReference>
<organism evidence="2 3">
    <name type="scientific">Salinimicrobium profundisediminis</name>
    <dbReference type="NCBI Taxonomy" id="2994553"/>
    <lineage>
        <taxon>Bacteria</taxon>
        <taxon>Pseudomonadati</taxon>
        <taxon>Bacteroidota</taxon>
        <taxon>Flavobacteriia</taxon>
        <taxon>Flavobacteriales</taxon>
        <taxon>Flavobacteriaceae</taxon>
        <taxon>Salinimicrobium</taxon>
    </lineage>
</organism>
<feature type="domain" description="HTH cro/C1-type" evidence="1">
    <location>
        <begin position="17"/>
        <end position="71"/>
    </location>
</feature>
<protein>
    <submittedName>
        <fullName evidence="2">Helix-turn-helix transcriptional regulator</fullName>
    </submittedName>
</protein>
<name>A0A9X3CX35_9FLAO</name>